<organism evidence="3">
    <name type="scientific">Melampsora larici-populina (strain 98AG31 / pathotype 3-4-7)</name>
    <name type="common">Poplar leaf rust fungus</name>
    <dbReference type="NCBI Taxonomy" id="747676"/>
    <lineage>
        <taxon>Eukaryota</taxon>
        <taxon>Fungi</taxon>
        <taxon>Dikarya</taxon>
        <taxon>Basidiomycota</taxon>
        <taxon>Pucciniomycotina</taxon>
        <taxon>Pucciniomycetes</taxon>
        <taxon>Pucciniales</taxon>
        <taxon>Melampsoraceae</taxon>
        <taxon>Melampsora</taxon>
    </lineage>
</organism>
<dbReference type="HOGENOM" id="CLU_094293_1_0_1"/>
<feature type="compositionally biased region" description="Basic and acidic residues" evidence="1">
    <location>
        <begin position="32"/>
        <end position="57"/>
    </location>
</feature>
<evidence type="ECO:0000313" key="3">
    <source>
        <dbReference type="Proteomes" id="UP000001072"/>
    </source>
</evidence>
<evidence type="ECO:0000313" key="2">
    <source>
        <dbReference type="EMBL" id="EGF96896.1"/>
    </source>
</evidence>
<protein>
    <recommendedName>
        <fullName evidence="4">CxC1-like cysteine cluster associated with KDZ transposases domain-containing protein</fullName>
    </recommendedName>
</protein>
<proteinExistence type="predicted"/>
<dbReference type="PANTHER" id="PTHR33096:SF1">
    <property type="entry name" value="CXC1-LIKE CYSTEINE CLUSTER ASSOCIATED WITH KDZ TRANSPOSASES DOMAIN-CONTAINING PROTEIN"/>
    <property type="match status" value="1"/>
</dbReference>
<dbReference type="AlphaFoldDB" id="F4SEN0"/>
<dbReference type="EMBL" id="GL883517">
    <property type="protein sequence ID" value="EGF96896.1"/>
    <property type="molecule type" value="Genomic_DNA"/>
</dbReference>
<sequence>MVLPGSLIPDSNKRQREQSAPARPPPGSASERLARLLQREAEASHRRIAGLEERPNRDNPANAPTRNDRDSPDEHEQQQDIYNHLQLTDEVNNITPVNDATEIHPPGLRSAYFKSVTYQERTLIKEANWKKIVPDLFVSFMRCSLKTRQWGDEATWNNDFNIACACPSWKKSVVEVDVIDLT</sequence>
<dbReference type="VEuPathDB" id="FungiDB:MELLADRAFT_70353"/>
<feature type="region of interest" description="Disordered" evidence="1">
    <location>
        <begin position="1"/>
        <end position="78"/>
    </location>
</feature>
<feature type="compositionally biased region" description="Basic and acidic residues" evidence="1">
    <location>
        <begin position="66"/>
        <end position="78"/>
    </location>
</feature>
<dbReference type="InParanoid" id="F4SEN0"/>
<reference evidence="3" key="1">
    <citation type="journal article" date="2011" name="Proc. Natl. Acad. Sci. U.S.A.">
        <title>Obligate biotrophy features unraveled by the genomic analysis of rust fungi.</title>
        <authorList>
            <person name="Duplessis S."/>
            <person name="Cuomo C.A."/>
            <person name="Lin Y.-C."/>
            <person name="Aerts A."/>
            <person name="Tisserant E."/>
            <person name="Veneault-Fourrey C."/>
            <person name="Joly D.L."/>
            <person name="Hacquard S."/>
            <person name="Amselem J."/>
            <person name="Cantarel B.L."/>
            <person name="Chiu R."/>
            <person name="Coutinho P.M."/>
            <person name="Feau N."/>
            <person name="Field M."/>
            <person name="Frey P."/>
            <person name="Gelhaye E."/>
            <person name="Goldberg J."/>
            <person name="Grabherr M.G."/>
            <person name="Kodira C.D."/>
            <person name="Kohler A."/>
            <person name="Kuees U."/>
            <person name="Lindquist E.A."/>
            <person name="Lucas S.M."/>
            <person name="Mago R."/>
            <person name="Mauceli E."/>
            <person name="Morin E."/>
            <person name="Murat C."/>
            <person name="Pangilinan J.L."/>
            <person name="Park R."/>
            <person name="Pearson M."/>
            <person name="Quesneville H."/>
            <person name="Rouhier N."/>
            <person name="Sakthikumar S."/>
            <person name="Salamov A.A."/>
            <person name="Schmutz J."/>
            <person name="Selles B."/>
            <person name="Shapiro H."/>
            <person name="Tanguay P."/>
            <person name="Tuskan G.A."/>
            <person name="Henrissat B."/>
            <person name="Van de Peer Y."/>
            <person name="Rouze P."/>
            <person name="Ellis J.G."/>
            <person name="Dodds P.N."/>
            <person name="Schein J.E."/>
            <person name="Zhong S."/>
            <person name="Hamelin R.C."/>
            <person name="Grigoriev I.V."/>
            <person name="Szabo L.J."/>
            <person name="Martin F."/>
        </authorList>
    </citation>
    <scope>NUCLEOTIDE SEQUENCE [LARGE SCALE GENOMIC DNA]</scope>
    <source>
        <strain evidence="3">98AG31 / pathotype 3-4-7</strain>
    </source>
</reference>
<name>F4SEN0_MELLP</name>
<dbReference type="GeneID" id="18931502"/>
<dbReference type="RefSeq" id="XP_007419834.1">
    <property type="nucleotide sequence ID" value="XM_007419772.1"/>
</dbReference>
<accession>F4SEN0</accession>
<keyword evidence="3" id="KW-1185">Reference proteome</keyword>
<feature type="non-terminal residue" evidence="2">
    <location>
        <position position="182"/>
    </location>
</feature>
<dbReference type="KEGG" id="mlr:MELLADRAFT_70353"/>
<dbReference type="PANTHER" id="PTHR33096">
    <property type="entry name" value="CXC2 DOMAIN-CONTAINING PROTEIN"/>
    <property type="match status" value="1"/>
</dbReference>
<gene>
    <name evidence="2" type="ORF">MELLADRAFT_70353</name>
</gene>
<evidence type="ECO:0008006" key="4">
    <source>
        <dbReference type="Google" id="ProtNLM"/>
    </source>
</evidence>
<evidence type="ECO:0000256" key="1">
    <source>
        <dbReference type="SAM" id="MobiDB-lite"/>
    </source>
</evidence>
<dbReference type="Proteomes" id="UP000001072">
    <property type="component" value="Unassembled WGS sequence"/>
</dbReference>